<evidence type="ECO:0000313" key="2">
    <source>
        <dbReference type="EMBL" id="TGE29461.1"/>
    </source>
</evidence>
<proteinExistence type="predicted"/>
<evidence type="ECO:0000313" key="3">
    <source>
        <dbReference type="Proteomes" id="UP000298471"/>
    </source>
</evidence>
<dbReference type="EMBL" id="SRMB01000001">
    <property type="protein sequence ID" value="TGE29461.1"/>
    <property type="molecule type" value="Genomic_DNA"/>
</dbReference>
<dbReference type="SUPFAM" id="SSF160631">
    <property type="entry name" value="SMI1/KNR4-like"/>
    <property type="match status" value="1"/>
</dbReference>
<comment type="caution">
    <text evidence="2">The sequence shown here is derived from an EMBL/GenBank/DDBJ whole genome shotgun (WGS) entry which is preliminary data.</text>
</comment>
<protein>
    <recommendedName>
        <fullName evidence="1">Knr4/Smi1-like domain-containing protein</fullName>
    </recommendedName>
</protein>
<sequence>MSVFDQLKKYPLTNPDGDYLAAYRFADGKGFPSSYIDFATHLGWGRLCGLFLIYVPLDQHSDSWTVRSPWIKQAMDNFYEEMEHDPFLLEPDGYAGIESSLIPFAMSENGEYLAWDSAHRSPDDELPIYVLAARMGGIRYGAANLYHFVEKCGNEEAIKTMLGPGYPKLPLSFEPLLLQH</sequence>
<feature type="domain" description="Knr4/Smi1-like" evidence="1">
    <location>
        <begin position="31"/>
        <end position="150"/>
    </location>
</feature>
<evidence type="ECO:0000259" key="1">
    <source>
        <dbReference type="Pfam" id="PF09346"/>
    </source>
</evidence>
<dbReference type="RefSeq" id="WP_135393925.1">
    <property type="nucleotide sequence ID" value="NZ_SRMB01000001.1"/>
</dbReference>
<dbReference type="Gene3D" id="3.40.1580.10">
    <property type="entry name" value="SMI1/KNR4-like"/>
    <property type="match status" value="1"/>
</dbReference>
<accession>A0A4Z0QKA5</accession>
<dbReference type="Pfam" id="PF09346">
    <property type="entry name" value="SMI1_KNR4"/>
    <property type="match status" value="1"/>
</dbReference>
<reference evidence="2 3" key="1">
    <citation type="submission" date="2019-04" db="EMBL/GenBank/DDBJ databases">
        <authorList>
            <person name="Feng G."/>
            <person name="Zhang J."/>
            <person name="Zhu H."/>
        </authorList>
    </citation>
    <scope>NUCLEOTIDE SEQUENCE [LARGE SCALE GENOMIC DNA]</scope>
    <source>
        <strain evidence="2 3">9PBR-1</strain>
    </source>
</reference>
<organism evidence="2 3">
    <name type="scientific">Hymenobacter metallicola</name>
    <dbReference type="NCBI Taxonomy" id="2563114"/>
    <lineage>
        <taxon>Bacteria</taxon>
        <taxon>Pseudomonadati</taxon>
        <taxon>Bacteroidota</taxon>
        <taxon>Cytophagia</taxon>
        <taxon>Cytophagales</taxon>
        <taxon>Hymenobacteraceae</taxon>
        <taxon>Hymenobacter</taxon>
    </lineage>
</organism>
<dbReference type="AlphaFoldDB" id="A0A4Z0QKA5"/>
<gene>
    <name evidence="2" type="ORF">E5K02_08410</name>
</gene>
<keyword evidence="3" id="KW-1185">Reference proteome</keyword>
<dbReference type="InterPro" id="IPR018958">
    <property type="entry name" value="Knr4/Smi1-like_dom"/>
</dbReference>
<dbReference type="OrthoDB" id="8610791at2"/>
<dbReference type="InterPro" id="IPR037883">
    <property type="entry name" value="Knr4/Smi1-like_sf"/>
</dbReference>
<name>A0A4Z0QKA5_9BACT</name>
<dbReference type="Proteomes" id="UP000298471">
    <property type="component" value="Unassembled WGS sequence"/>
</dbReference>